<gene>
    <name evidence="2" type="ORF">G5B17_14390</name>
</gene>
<keyword evidence="3" id="KW-1185">Reference proteome</keyword>
<evidence type="ECO:0000259" key="1">
    <source>
        <dbReference type="Pfam" id="PF00535"/>
    </source>
</evidence>
<dbReference type="InterPro" id="IPR050256">
    <property type="entry name" value="Glycosyltransferase_2"/>
</dbReference>
<dbReference type="Pfam" id="PF00535">
    <property type="entry name" value="Glycos_transf_2"/>
    <property type="match status" value="1"/>
</dbReference>
<accession>A0ABX2H932</accession>
<dbReference type="SUPFAM" id="SSF53448">
    <property type="entry name" value="Nucleotide-diphospho-sugar transferases"/>
    <property type="match status" value="1"/>
</dbReference>
<dbReference type="Gene3D" id="3.90.550.10">
    <property type="entry name" value="Spore Coat Polysaccharide Biosynthesis Protein SpsA, Chain A"/>
    <property type="match status" value="1"/>
</dbReference>
<evidence type="ECO:0000313" key="3">
    <source>
        <dbReference type="Proteomes" id="UP001644719"/>
    </source>
</evidence>
<evidence type="ECO:0000313" key="2">
    <source>
        <dbReference type="EMBL" id="NSG86569.1"/>
    </source>
</evidence>
<dbReference type="EMBL" id="JAAITS010000043">
    <property type="protein sequence ID" value="NSG86569.1"/>
    <property type="molecule type" value="Genomic_DNA"/>
</dbReference>
<dbReference type="PANTHER" id="PTHR48090">
    <property type="entry name" value="UNDECAPRENYL-PHOSPHATE 4-DEOXY-4-FORMAMIDO-L-ARABINOSE TRANSFERASE-RELATED"/>
    <property type="match status" value="1"/>
</dbReference>
<protein>
    <submittedName>
        <fullName evidence="2">Glycosyltransferase family 2 protein</fullName>
    </submittedName>
</protein>
<dbReference type="Proteomes" id="UP001644719">
    <property type="component" value="Unassembled WGS sequence"/>
</dbReference>
<reference evidence="2 3" key="1">
    <citation type="journal article" date="2020" name="Cell Host Microbe">
        <title>Functional and Genomic Variation between Human-Derived Isolates of Lachnospiraceae Reveals Inter- and Intra-Species Diversity.</title>
        <authorList>
            <person name="Sorbara M.T."/>
            <person name="Littmann E.R."/>
            <person name="Fontana E."/>
            <person name="Moody T.U."/>
            <person name="Kohout C.E."/>
            <person name="Gjonbalaj M."/>
            <person name="Eaton V."/>
            <person name="Seok R."/>
            <person name="Leiner I.M."/>
            <person name="Pamer E.G."/>
        </authorList>
    </citation>
    <scope>NUCLEOTIDE SEQUENCE [LARGE SCALE GENOMIC DNA]</scope>
    <source>
        <strain evidence="2 3">MSK.17.74</strain>
    </source>
</reference>
<organism evidence="2 3">
    <name type="scientific">Blautia faecis</name>
    <dbReference type="NCBI Taxonomy" id="871665"/>
    <lineage>
        <taxon>Bacteria</taxon>
        <taxon>Bacillati</taxon>
        <taxon>Bacillota</taxon>
        <taxon>Clostridia</taxon>
        <taxon>Lachnospirales</taxon>
        <taxon>Lachnospiraceae</taxon>
        <taxon>Blautia</taxon>
    </lineage>
</organism>
<dbReference type="RefSeq" id="WP_173770106.1">
    <property type="nucleotide sequence ID" value="NZ_JAAITS010000043.1"/>
</dbReference>
<dbReference type="InterPro" id="IPR029044">
    <property type="entry name" value="Nucleotide-diphossugar_trans"/>
</dbReference>
<sequence>MSSLYIVIPAYNESENIEKTIDQWYPVVERHNDEGNSRLVIINDGSKDNTYELLQKCAATRPLLVSLDKPNGGHGPTVLYGYRYAIRQKADYIFQTDSDGQTNPDEFEPFWNQRGRYDAIIGSRAVRGDGKSRKFVENVVCFLLRMIFGVKVSDANAPYRLMKSSLVAKYIDKLPEDFNIPNIMFTTYFVHYKEKVQFIDITFKPRQGGTNSINVKKIVKIGWKAVKDFYKLKKEL</sequence>
<feature type="domain" description="Glycosyltransferase 2-like" evidence="1">
    <location>
        <begin position="6"/>
        <end position="136"/>
    </location>
</feature>
<dbReference type="CDD" id="cd04179">
    <property type="entry name" value="DPM_DPG-synthase_like"/>
    <property type="match status" value="1"/>
</dbReference>
<comment type="caution">
    <text evidence="2">The sequence shown here is derived from an EMBL/GenBank/DDBJ whole genome shotgun (WGS) entry which is preliminary data.</text>
</comment>
<dbReference type="PANTHER" id="PTHR48090:SF6">
    <property type="entry name" value="SLR5056 PROTEIN"/>
    <property type="match status" value="1"/>
</dbReference>
<dbReference type="InterPro" id="IPR001173">
    <property type="entry name" value="Glyco_trans_2-like"/>
</dbReference>
<name>A0ABX2H932_9FIRM</name>
<proteinExistence type="predicted"/>